<dbReference type="EMBL" id="JAKRYL010000005">
    <property type="protein sequence ID" value="MCL7746678.1"/>
    <property type="molecule type" value="Genomic_DNA"/>
</dbReference>
<protein>
    <submittedName>
        <fullName evidence="4">PAS domain S-box protein</fullName>
    </submittedName>
</protein>
<dbReference type="Pfam" id="PF08448">
    <property type="entry name" value="PAS_4"/>
    <property type="match status" value="2"/>
</dbReference>
<dbReference type="Proteomes" id="UP001139150">
    <property type="component" value="Unassembled WGS sequence"/>
</dbReference>
<dbReference type="PROSITE" id="PS50887">
    <property type="entry name" value="GGDEF"/>
    <property type="match status" value="1"/>
</dbReference>
<reference evidence="4" key="1">
    <citation type="submission" date="2022-02" db="EMBL/GenBank/DDBJ databases">
        <title>Halalkalibacter sp. nov. isolated from Lonar Lake, India.</title>
        <authorList>
            <person name="Joshi A."/>
            <person name="Thite S."/>
            <person name="Lodha T."/>
        </authorList>
    </citation>
    <scope>NUCLEOTIDE SEQUENCE</scope>
    <source>
        <strain evidence="4">MEB205</strain>
    </source>
</reference>
<evidence type="ECO:0000259" key="1">
    <source>
        <dbReference type="PROSITE" id="PS50112"/>
    </source>
</evidence>
<dbReference type="PROSITE" id="PS50112">
    <property type="entry name" value="PAS"/>
    <property type="match status" value="3"/>
</dbReference>
<dbReference type="Pfam" id="PF13426">
    <property type="entry name" value="PAS_9"/>
    <property type="match status" value="1"/>
</dbReference>
<dbReference type="AlphaFoldDB" id="A0A9X2A4G1"/>
<sequence length="690" mass="79835">MFQFINDLLSKDIGSMFKIVKDIFDTLHEMVVLMEVHNDTFRYVAINKKAYELLGIGDEVIGKTLEESRPEAAVSFIKPKYTQVFQTKKPFVFEEKFVVNGENQFGETSLTPIFLQEGECRYILAISRDITDRKTREREMLAANKRIKESEQRFNSLFYENEDAVFVMDVDGYFSEANAVVKKMIGYRKGEFLHRHFIEFLESENQQEVLAYYEEVLQGKSISYEIQVRHKRGYLLDLKIQNIPMTVDGEVVGVYGIAKDITKEKRTKREMKEIREELQLIWDNTSEAIYTISKEGVIQNANPAFESMFGWSIDEIKSQSVPALFLDPETEHEKSYLELLAKGEDVVNVSTRKKRKDGKAIDVLASYRPVHNEEISLIGTYRDITDAQKVQQKLIRSEKRYRKLVELSPEPIVVHSNDRIVYINPSGVAFFGGQHENDLLGKSIWELIQPDSIQKIEERISWLIENDNDEETTESADLHFRRLDGKSTMAEVTSVSAEYNGQPAIQSVLRDTTERKQYEEQLEYLAFHDPLTGLVNRRMFNELIDQSLEEAKRYEGALAVMYLDMDKFKNVNDQLGHDVGDEILKQFAKRLEENIRDSDIACRIGGDEFLILLKRTEGKKKEISSIAKRIFKSLQQPYFIQENTLVMTSSIGIAMYPGDGLSSKTLIRNADHALYEAKETRNSFKFYKDK</sequence>
<keyword evidence="5" id="KW-1185">Reference proteome</keyword>
<dbReference type="Gene3D" id="3.30.70.270">
    <property type="match status" value="1"/>
</dbReference>
<feature type="domain" description="PAS" evidence="1">
    <location>
        <begin position="397"/>
        <end position="467"/>
    </location>
</feature>
<evidence type="ECO:0000313" key="4">
    <source>
        <dbReference type="EMBL" id="MCL7746678.1"/>
    </source>
</evidence>
<comment type="caution">
    <text evidence="4">The sequence shown here is derived from an EMBL/GenBank/DDBJ whole genome shotgun (WGS) entry which is preliminary data.</text>
</comment>
<evidence type="ECO:0000259" key="3">
    <source>
        <dbReference type="PROSITE" id="PS50887"/>
    </source>
</evidence>
<dbReference type="SUPFAM" id="SSF55785">
    <property type="entry name" value="PYP-like sensor domain (PAS domain)"/>
    <property type="match status" value="4"/>
</dbReference>
<feature type="domain" description="PAS" evidence="1">
    <location>
        <begin position="150"/>
        <end position="220"/>
    </location>
</feature>
<evidence type="ECO:0000259" key="2">
    <source>
        <dbReference type="PROSITE" id="PS50113"/>
    </source>
</evidence>
<feature type="domain" description="PAC" evidence="2">
    <location>
        <begin position="87"/>
        <end position="142"/>
    </location>
</feature>
<dbReference type="InterPro" id="IPR013656">
    <property type="entry name" value="PAS_4"/>
</dbReference>
<dbReference type="CDD" id="cd01949">
    <property type="entry name" value="GGDEF"/>
    <property type="match status" value="1"/>
</dbReference>
<evidence type="ECO:0000313" key="5">
    <source>
        <dbReference type="Proteomes" id="UP001139150"/>
    </source>
</evidence>
<dbReference type="InterPro" id="IPR029787">
    <property type="entry name" value="Nucleotide_cyclase"/>
</dbReference>
<dbReference type="PANTHER" id="PTHR44757">
    <property type="entry name" value="DIGUANYLATE CYCLASE DGCP"/>
    <property type="match status" value="1"/>
</dbReference>
<dbReference type="SUPFAM" id="SSF55073">
    <property type="entry name" value="Nucleotide cyclase"/>
    <property type="match status" value="1"/>
</dbReference>
<dbReference type="InterPro" id="IPR052155">
    <property type="entry name" value="Biofilm_reg_signaling"/>
</dbReference>
<dbReference type="SMART" id="SM00086">
    <property type="entry name" value="PAC"/>
    <property type="match status" value="4"/>
</dbReference>
<dbReference type="Pfam" id="PF00989">
    <property type="entry name" value="PAS"/>
    <property type="match status" value="1"/>
</dbReference>
<dbReference type="InterPro" id="IPR001610">
    <property type="entry name" value="PAC"/>
</dbReference>
<dbReference type="NCBIfam" id="TIGR00254">
    <property type="entry name" value="GGDEF"/>
    <property type="match status" value="1"/>
</dbReference>
<dbReference type="RefSeq" id="WP_250095597.1">
    <property type="nucleotide sequence ID" value="NZ_JAKRYL010000005.1"/>
</dbReference>
<dbReference type="PROSITE" id="PS50113">
    <property type="entry name" value="PAC"/>
    <property type="match status" value="3"/>
</dbReference>
<dbReference type="Gene3D" id="3.30.450.20">
    <property type="entry name" value="PAS domain"/>
    <property type="match status" value="4"/>
</dbReference>
<dbReference type="InterPro" id="IPR000700">
    <property type="entry name" value="PAS-assoc_C"/>
</dbReference>
<proteinExistence type="predicted"/>
<dbReference type="InterPro" id="IPR043128">
    <property type="entry name" value="Rev_trsase/Diguanyl_cyclase"/>
</dbReference>
<organism evidence="4 5">
    <name type="scientific">Halalkalibacter alkaliphilus</name>
    <dbReference type="NCBI Taxonomy" id="2917993"/>
    <lineage>
        <taxon>Bacteria</taxon>
        <taxon>Bacillati</taxon>
        <taxon>Bacillota</taxon>
        <taxon>Bacilli</taxon>
        <taxon>Bacillales</taxon>
        <taxon>Bacillaceae</taxon>
        <taxon>Halalkalibacter</taxon>
    </lineage>
</organism>
<feature type="domain" description="PAC" evidence="2">
    <location>
        <begin position="347"/>
        <end position="396"/>
    </location>
</feature>
<dbReference type="InterPro" id="IPR035965">
    <property type="entry name" value="PAS-like_dom_sf"/>
</dbReference>
<dbReference type="SMART" id="SM00267">
    <property type="entry name" value="GGDEF"/>
    <property type="match status" value="1"/>
</dbReference>
<name>A0A9X2A4G1_9BACI</name>
<dbReference type="CDD" id="cd00130">
    <property type="entry name" value="PAS"/>
    <property type="match status" value="4"/>
</dbReference>
<dbReference type="InterPro" id="IPR000014">
    <property type="entry name" value="PAS"/>
</dbReference>
<feature type="domain" description="PAC" evidence="2">
    <location>
        <begin position="222"/>
        <end position="273"/>
    </location>
</feature>
<dbReference type="InterPro" id="IPR000160">
    <property type="entry name" value="GGDEF_dom"/>
</dbReference>
<dbReference type="SMART" id="SM00091">
    <property type="entry name" value="PAS"/>
    <property type="match status" value="4"/>
</dbReference>
<dbReference type="InterPro" id="IPR013767">
    <property type="entry name" value="PAS_fold"/>
</dbReference>
<dbReference type="NCBIfam" id="TIGR00229">
    <property type="entry name" value="sensory_box"/>
    <property type="match status" value="4"/>
</dbReference>
<dbReference type="FunFam" id="3.30.70.270:FF:000001">
    <property type="entry name" value="Diguanylate cyclase domain protein"/>
    <property type="match status" value="1"/>
</dbReference>
<feature type="domain" description="PAS" evidence="1">
    <location>
        <begin position="274"/>
        <end position="329"/>
    </location>
</feature>
<accession>A0A9X2A4G1</accession>
<feature type="domain" description="GGDEF" evidence="3">
    <location>
        <begin position="556"/>
        <end position="689"/>
    </location>
</feature>
<dbReference type="PANTHER" id="PTHR44757:SF2">
    <property type="entry name" value="BIOFILM ARCHITECTURE MAINTENANCE PROTEIN MBAA"/>
    <property type="match status" value="1"/>
</dbReference>
<dbReference type="Pfam" id="PF00990">
    <property type="entry name" value="GGDEF"/>
    <property type="match status" value="1"/>
</dbReference>
<gene>
    <name evidence="4" type="ORF">MF646_06015</name>
</gene>